<dbReference type="InterPro" id="IPR050859">
    <property type="entry name" value="Class-I_PLP-dep_aminotransf"/>
</dbReference>
<dbReference type="SUPFAM" id="SSF53383">
    <property type="entry name" value="PLP-dependent transferases"/>
    <property type="match status" value="1"/>
</dbReference>
<keyword evidence="3 7" id="KW-0808">Transferase</keyword>
<gene>
    <name evidence="7" type="primary">lysN</name>
    <name evidence="7" type="ORF">Pla110_10720</name>
</gene>
<feature type="region of interest" description="Disordered" evidence="5">
    <location>
        <begin position="1"/>
        <end position="23"/>
    </location>
</feature>
<keyword evidence="4" id="KW-0663">Pyridoxal phosphate</keyword>
<dbReference type="InterPro" id="IPR004839">
    <property type="entry name" value="Aminotransferase_I/II_large"/>
</dbReference>
<dbReference type="PANTHER" id="PTHR42790">
    <property type="entry name" value="AMINOTRANSFERASE"/>
    <property type="match status" value="1"/>
</dbReference>
<dbReference type="CDD" id="cd00609">
    <property type="entry name" value="AAT_like"/>
    <property type="match status" value="1"/>
</dbReference>
<evidence type="ECO:0000256" key="1">
    <source>
        <dbReference type="ARBA" id="ARBA00001933"/>
    </source>
</evidence>
<evidence type="ECO:0000313" key="7">
    <source>
        <dbReference type="EMBL" id="QDU79364.1"/>
    </source>
</evidence>
<evidence type="ECO:0000313" key="8">
    <source>
        <dbReference type="Proteomes" id="UP000317178"/>
    </source>
</evidence>
<dbReference type="InterPro" id="IPR015424">
    <property type="entry name" value="PyrdxlP-dep_Trfase"/>
</dbReference>
<evidence type="ECO:0000259" key="6">
    <source>
        <dbReference type="Pfam" id="PF00155"/>
    </source>
</evidence>
<keyword evidence="2 7" id="KW-0032">Aminotransferase</keyword>
<dbReference type="GO" id="GO:0030170">
    <property type="term" value="F:pyridoxal phosphate binding"/>
    <property type="evidence" value="ECO:0007669"/>
    <property type="project" value="InterPro"/>
</dbReference>
<dbReference type="EMBL" id="CP036281">
    <property type="protein sequence ID" value="QDU79364.1"/>
    <property type="molecule type" value="Genomic_DNA"/>
</dbReference>
<protein>
    <submittedName>
        <fullName evidence="7">2-aminoadipate transaminase</fullName>
        <ecNumber evidence="7">2.6.1.39</ecNumber>
    </submittedName>
</protein>
<dbReference type="OrthoDB" id="9802328at2"/>
<dbReference type="RefSeq" id="WP_144993913.1">
    <property type="nucleotide sequence ID" value="NZ_CP036281.1"/>
</dbReference>
<dbReference type="KEGG" id="plon:Pla110_10720"/>
<dbReference type="Pfam" id="PF00155">
    <property type="entry name" value="Aminotran_1_2"/>
    <property type="match status" value="1"/>
</dbReference>
<dbReference type="Proteomes" id="UP000317178">
    <property type="component" value="Chromosome"/>
</dbReference>
<accession>A0A518CJL2</accession>
<keyword evidence="8" id="KW-1185">Reference proteome</keyword>
<dbReference type="PANTHER" id="PTHR42790:SF19">
    <property type="entry name" value="KYNURENINE_ALPHA-AMINOADIPATE AMINOTRANSFERASE, MITOCHONDRIAL"/>
    <property type="match status" value="1"/>
</dbReference>
<evidence type="ECO:0000256" key="2">
    <source>
        <dbReference type="ARBA" id="ARBA00022576"/>
    </source>
</evidence>
<organism evidence="7 8">
    <name type="scientific">Polystyrenella longa</name>
    <dbReference type="NCBI Taxonomy" id="2528007"/>
    <lineage>
        <taxon>Bacteria</taxon>
        <taxon>Pseudomonadati</taxon>
        <taxon>Planctomycetota</taxon>
        <taxon>Planctomycetia</taxon>
        <taxon>Planctomycetales</taxon>
        <taxon>Planctomycetaceae</taxon>
        <taxon>Polystyrenella</taxon>
    </lineage>
</organism>
<comment type="cofactor">
    <cofactor evidence="1">
        <name>pyridoxal 5'-phosphate</name>
        <dbReference type="ChEBI" id="CHEBI:597326"/>
    </cofactor>
</comment>
<dbReference type="InterPro" id="IPR015422">
    <property type="entry name" value="PyrdxlP-dep_Trfase_small"/>
</dbReference>
<dbReference type="GO" id="GO:0047536">
    <property type="term" value="F:2-aminoadipate transaminase activity"/>
    <property type="evidence" value="ECO:0007669"/>
    <property type="project" value="UniProtKB-EC"/>
</dbReference>
<dbReference type="AlphaFoldDB" id="A0A518CJL2"/>
<evidence type="ECO:0000256" key="4">
    <source>
        <dbReference type="ARBA" id="ARBA00022898"/>
    </source>
</evidence>
<dbReference type="GO" id="GO:1901605">
    <property type="term" value="P:alpha-amino acid metabolic process"/>
    <property type="evidence" value="ECO:0007669"/>
    <property type="project" value="TreeGrafter"/>
</dbReference>
<dbReference type="Gene3D" id="3.40.640.10">
    <property type="entry name" value="Type I PLP-dependent aspartate aminotransferase-like (Major domain)"/>
    <property type="match status" value="1"/>
</dbReference>
<sequence>MGTADNETLSPAPSSPAPSFSQRREWSQDQAISYLMAQGIENPDCLSLAAGFVDFETLPVELSRKAYAELLDDPQTARKYLQYGTTAGSDRLRDQLIKHLAKLEETTVEELGIDRNQLVLTTGSQQLLAILADVLFDPGDICLVAAPTYFVFLGVLAGVGAEVITVEGDEGGIKVDALEAQLEQLKQEGILSRVKMLYLVSYYENPTGVSVDADRRQPIVDLVTKYSTDHQIVLLEDAAYRELRYDGPKLPSLWSCDPTHSQVVLAQTFSKSFAPGFRTGFGVLPKSLVQPVIDRKGNEDFGSSHFNQNLIATVLERGWYEDHVFEVCENYQKKRDAMLAALAEEFSDLQQEVSWFVPHGGLYVWLSVPEKLETGFNSELFAYATNVEKVMYVPGQLCYPHAERKNQMRLSFGVLNPDGIRLGIARLANSIRHSLK</sequence>
<dbReference type="Gene3D" id="3.90.1150.10">
    <property type="entry name" value="Aspartate Aminotransferase, domain 1"/>
    <property type="match status" value="1"/>
</dbReference>
<feature type="domain" description="Aminotransferase class I/classII large" evidence="6">
    <location>
        <begin position="44"/>
        <end position="418"/>
    </location>
</feature>
<dbReference type="InterPro" id="IPR015421">
    <property type="entry name" value="PyrdxlP-dep_Trfase_major"/>
</dbReference>
<evidence type="ECO:0000256" key="3">
    <source>
        <dbReference type="ARBA" id="ARBA00022679"/>
    </source>
</evidence>
<dbReference type="EC" id="2.6.1.39" evidence="7"/>
<proteinExistence type="predicted"/>
<evidence type="ECO:0000256" key="5">
    <source>
        <dbReference type="SAM" id="MobiDB-lite"/>
    </source>
</evidence>
<reference evidence="7 8" key="1">
    <citation type="submission" date="2019-02" db="EMBL/GenBank/DDBJ databases">
        <title>Deep-cultivation of Planctomycetes and their phenomic and genomic characterization uncovers novel biology.</title>
        <authorList>
            <person name="Wiegand S."/>
            <person name="Jogler M."/>
            <person name="Boedeker C."/>
            <person name="Pinto D."/>
            <person name="Vollmers J."/>
            <person name="Rivas-Marin E."/>
            <person name="Kohn T."/>
            <person name="Peeters S.H."/>
            <person name="Heuer A."/>
            <person name="Rast P."/>
            <person name="Oberbeckmann S."/>
            <person name="Bunk B."/>
            <person name="Jeske O."/>
            <person name="Meyerdierks A."/>
            <person name="Storesund J.E."/>
            <person name="Kallscheuer N."/>
            <person name="Luecker S."/>
            <person name="Lage O.M."/>
            <person name="Pohl T."/>
            <person name="Merkel B.J."/>
            <person name="Hornburger P."/>
            <person name="Mueller R.-W."/>
            <person name="Bruemmer F."/>
            <person name="Labrenz M."/>
            <person name="Spormann A.M."/>
            <person name="Op den Camp H."/>
            <person name="Overmann J."/>
            <person name="Amann R."/>
            <person name="Jetten M.S.M."/>
            <person name="Mascher T."/>
            <person name="Medema M.H."/>
            <person name="Devos D.P."/>
            <person name="Kaster A.-K."/>
            <person name="Ovreas L."/>
            <person name="Rohde M."/>
            <person name="Galperin M.Y."/>
            <person name="Jogler C."/>
        </authorList>
    </citation>
    <scope>NUCLEOTIDE SEQUENCE [LARGE SCALE GENOMIC DNA]</scope>
    <source>
        <strain evidence="7 8">Pla110</strain>
    </source>
</reference>
<name>A0A518CJL2_9PLAN</name>